<dbReference type="Pfam" id="PF02984">
    <property type="entry name" value="Cyclin_C"/>
    <property type="match status" value="1"/>
</dbReference>
<keyword evidence="4" id="KW-0131">Cell cycle</keyword>
<dbReference type="PROSITE" id="PS00292">
    <property type="entry name" value="CYCLINS"/>
    <property type="match status" value="1"/>
</dbReference>
<dbReference type="GO" id="GO:0010332">
    <property type="term" value="P:response to gamma radiation"/>
    <property type="evidence" value="ECO:0007669"/>
    <property type="project" value="UniProtKB-ARBA"/>
</dbReference>
<evidence type="ECO:0000259" key="9">
    <source>
        <dbReference type="SMART" id="SM00385"/>
    </source>
</evidence>
<feature type="region of interest" description="Disordered" evidence="7">
    <location>
        <begin position="16"/>
        <end position="46"/>
    </location>
</feature>
<feature type="domain" description="Cyclin-like" evidence="9">
    <location>
        <begin position="735"/>
        <end position="822"/>
    </location>
</feature>
<name>A0A8J5VRM3_ZIZPA</name>
<feature type="domain" description="Cyclin C-terminal" evidence="10">
    <location>
        <begin position="731"/>
        <end position="853"/>
    </location>
</feature>
<evidence type="ECO:0000256" key="3">
    <source>
        <dbReference type="ARBA" id="ARBA00023127"/>
    </source>
</evidence>
<evidence type="ECO:0000313" key="12">
    <source>
        <dbReference type="Proteomes" id="UP000729402"/>
    </source>
</evidence>
<dbReference type="Pfam" id="PF16711">
    <property type="entry name" value="SCAB-ABD"/>
    <property type="match status" value="1"/>
</dbReference>
<evidence type="ECO:0000256" key="8">
    <source>
        <dbReference type="SAM" id="Phobius"/>
    </source>
</evidence>
<keyword evidence="8" id="KW-1133">Transmembrane helix</keyword>
<dbReference type="CDD" id="cd20567">
    <property type="entry name" value="CYCLIN_AtCycB-like_rpt1"/>
    <property type="match status" value="1"/>
</dbReference>
<feature type="domain" description="Cyclin-like" evidence="9">
    <location>
        <begin position="638"/>
        <end position="722"/>
    </location>
</feature>
<feature type="compositionally biased region" description="Low complexity" evidence="7">
    <location>
        <begin position="499"/>
        <end position="511"/>
    </location>
</feature>
<dbReference type="FunFam" id="1.10.472.10:FF:000001">
    <property type="entry name" value="G2/mitotic-specific cyclin"/>
    <property type="match status" value="1"/>
</dbReference>
<comment type="similarity">
    <text evidence="1">Belongs to the cyclin family. Cyclin AB subfamily.</text>
</comment>
<dbReference type="GO" id="GO:0010119">
    <property type="term" value="P:regulation of stomatal movement"/>
    <property type="evidence" value="ECO:0007669"/>
    <property type="project" value="InterPro"/>
</dbReference>
<reference evidence="11" key="1">
    <citation type="journal article" date="2021" name="bioRxiv">
        <title>Whole Genome Assembly and Annotation of Northern Wild Rice, Zizania palustris L., Supports a Whole Genome Duplication in the Zizania Genus.</title>
        <authorList>
            <person name="Haas M."/>
            <person name="Kono T."/>
            <person name="Macchietto M."/>
            <person name="Millas R."/>
            <person name="McGilp L."/>
            <person name="Shao M."/>
            <person name="Duquette J."/>
            <person name="Hirsch C.N."/>
            <person name="Kimball J."/>
        </authorList>
    </citation>
    <scope>NUCLEOTIDE SEQUENCE</scope>
    <source>
        <tissue evidence="11">Fresh leaf tissue</tissue>
    </source>
</reference>
<sequence length="858" mass="95094">MLSPIDPAQYAIHPPSADLRWPLPRKRPTRPHAKSPPAAAEAANPATREVSTCLPALIPSHWIRAPQMIRVIHDSGEGMQKEALAMVSSDVNFPKGHFPDYKIGPNNQIIDPEETQEVVPFKEIVVKETAQLLEQRRRLSVRDLKEKFEKGLFGASKLSEEAKRRETASLDRQVLLKKLRDVLDTLKGCVAGRNRDDADEAMSLVEALAVQLTQREGELIYEKAEVKKLASFLKQYVQFLMATEDARKVAEEERALALGEIEKARAAVAKVKKGLQEHDVSSSSREEEEIEELRKEVREARRMKMLHQPSNLCGSPRGGGNAAAKAVFWQARKGLSYTLAFETDRDRNAAIMLARKFASNCNITLTELAGVAVAVLAGGKEGSRAARLHSFFASVLSGLFGQDVGEEGMATRNQNAVAAPQLQNRGNVAALGKQKAAVAGRPDAKNRRALGDIGNVVNVRLPEGKPLQQAPVGRPVTRNFGAQLLKNAQANAAANKQKAIAPAAVARPAPRQARKAPVKPAPPPPEHVIEISSDSDESMKQQSEGSASSVRKCSRRKVINTLTSVLTARSKVACGITDKPRQVIEDIDKLDGDNELAVVDYIEDIYKFYKVAENECRPCDYVDSQVEINSKMRAILADWMIEVHHKFELMPETLYLAMYVVDRYLSMQPVLRRELQLVGVSAMLIACKYEEIWAPEVNDFILISDSAYTREQILSMEKGILNRLQWNLTVPTLYVFIVRYLKAAASADIKSDKEMEHMAFFFAELALMQYGLVTSLPSMVAASAVYAARLTLKKSLLWTDTLKHHTGFTEPQLMECAKLLVTSHSTALESKLRVVYKKYSSEQFGGVALRPPAVEFCK</sequence>
<organism evidence="11 12">
    <name type="scientific">Zizania palustris</name>
    <name type="common">Northern wild rice</name>
    <dbReference type="NCBI Taxonomy" id="103762"/>
    <lineage>
        <taxon>Eukaryota</taxon>
        <taxon>Viridiplantae</taxon>
        <taxon>Streptophyta</taxon>
        <taxon>Embryophyta</taxon>
        <taxon>Tracheophyta</taxon>
        <taxon>Spermatophyta</taxon>
        <taxon>Magnoliopsida</taxon>
        <taxon>Liliopsida</taxon>
        <taxon>Poales</taxon>
        <taxon>Poaceae</taxon>
        <taxon>BOP clade</taxon>
        <taxon>Oryzoideae</taxon>
        <taxon>Oryzeae</taxon>
        <taxon>Zizaniinae</taxon>
        <taxon>Zizania</taxon>
    </lineage>
</organism>
<dbReference type="GO" id="GO:0051301">
    <property type="term" value="P:cell division"/>
    <property type="evidence" value="ECO:0007669"/>
    <property type="project" value="UniProtKB-KW"/>
</dbReference>
<dbReference type="InterPro" id="IPR032009">
    <property type="entry name" value="SCAB_CC"/>
</dbReference>
<dbReference type="PANTHER" id="PTHR31172:SF3">
    <property type="entry name" value="STOMATAL CLOSURE-RELATED ACTIN-BINDING PROTEIN 1"/>
    <property type="match status" value="1"/>
</dbReference>
<dbReference type="InterPro" id="IPR032012">
    <property type="entry name" value="SCAB-ABD"/>
</dbReference>
<evidence type="ECO:0000313" key="11">
    <source>
        <dbReference type="EMBL" id="KAG8078225.1"/>
    </source>
</evidence>
<feature type="transmembrane region" description="Helical" evidence="8">
    <location>
        <begin position="767"/>
        <end position="788"/>
    </location>
</feature>
<evidence type="ECO:0000256" key="2">
    <source>
        <dbReference type="ARBA" id="ARBA00022618"/>
    </source>
</evidence>
<evidence type="ECO:0000256" key="6">
    <source>
        <dbReference type="SAM" id="Coils"/>
    </source>
</evidence>
<dbReference type="InterPro" id="IPR039640">
    <property type="entry name" value="SCAB"/>
</dbReference>
<dbReference type="InterPro" id="IPR013763">
    <property type="entry name" value="Cyclin-like_dom"/>
</dbReference>
<feature type="compositionally biased region" description="Basic residues" evidence="7">
    <location>
        <begin position="23"/>
        <end position="33"/>
    </location>
</feature>
<accession>A0A8J5VRM3</accession>
<keyword evidence="12" id="KW-1185">Reference proteome</keyword>
<keyword evidence="3 5" id="KW-0195">Cyclin</keyword>
<dbReference type="SMART" id="SM00385">
    <property type="entry name" value="CYCLIN"/>
    <property type="match status" value="2"/>
</dbReference>
<dbReference type="InterPro" id="IPR004367">
    <property type="entry name" value="Cyclin_C-dom"/>
</dbReference>
<dbReference type="Proteomes" id="UP000729402">
    <property type="component" value="Unassembled WGS sequence"/>
</dbReference>
<protein>
    <recommendedName>
        <fullName evidence="13">Cyclin N-terminal domain-containing protein</fullName>
    </recommendedName>
</protein>
<dbReference type="InterPro" id="IPR006671">
    <property type="entry name" value="Cyclin_N"/>
</dbReference>
<dbReference type="GO" id="GO:0003779">
    <property type="term" value="F:actin binding"/>
    <property type="evidence" value="ECO:0007669"/>
    <property type="project" value="InterPro"/>
</dbReference>
<dbReference type="FunFam" id="1.10.472.10:FF:000032">
    <property type="entry name" value="G2/mitotic-specific cyclin-1"/>
    <property type="match status" value="1"/>
</dbReference>
<dbReference type="Pfam" id="PF16712">
    <property type="entry name" value="SCAB_CC"/>
    <property type="match status" value="1"/>
</dbReference>
<dbReference type="OrthoDB" id="2014217at2759"/>
<reference evidence="11" key="2">
    <citation type="submission" date="2021-02" db="EMBL/GenBank/DDBJ databases">
        <authorList>
            <person name="Kimball J.A."/>
            <person name="Haas M.W."/>
            <person name="Macchietto M."/>
            <person name="Kono T."/>
            <person name="Duquette J."/>
            <person name="Shao M."/>
        </authorList>
    </citation>
    <scope>NUCLEOTIDE SEQUENCE</scope>
    <source>
        <tissue evidence="11">Fresh leaf tissue</tissue>
    </source>
</reference>
<gene>
    <name evidence="11" type="ORF">GUJ93_ZPchr0007g3993</name>
</gene>
<keyword evidence="8" id="KW-0472">Membrane</keyword>
<keyword evidence="6" id="KW-0175">Coiled coil</keyword>
<dbReference type="PANTHER" id="PTHR31172">
    <property type="entry name" value="STOMATAL CLOSURE-RELATED ACTIN-BINDING PROTEIN 1"/>
    <property type="match status" value="1"/>
</dbReference>
<evidence type="ECO:0008006" key="13">
    <source>
        <dbReference type="Google" id="ProtNLM"/>
    </source>
</evidence>
<evidence type="ECO:0000259" key="10">
    <source>
        <dbReference type="SMART" id="SM01332"/>
    </source>
</evidence>
<dbReference type="Pfam" id="PF00134">
    <property type="entry name" value="Cyclin_N"/>
    <property type="match status" value="1"/>
</dbReference>
<feature type="region of interest" description="Disordered" evidence="7">
    <location>
        <begin position="499"/>
        <end position="552"/>
    </location>
</feature>
<evidence type="ECO:0000256" key="7">
    <source>
        <dbReference type="SAM" id="MobiDB-lite"/>
    </source>
</evidence>
<keyword evidence="8" id="KW-0812">Transmembrane</keyword>
<dbReference type="InterPro" id="IPR048258">
    <property type="entry name" value="Cyclins_cyclin-box"/>
</dbReference>
<feature type="compositionally biased region" description="Polar residues" evidence="7">
    <location>
        <begin position="540"/>
        <end position="551"/>
    </location>
</feature>
<evidence type="ECO:0000256" key="4">
    <source>
        <dbReference type="ARBA" id="ARBA00023306"/>
    </source>
</evidence>
<dbReference type="EMBL" id="JAAALK010000282">
    <property type="protein sequence ID" value="KAG8078225.1"/>
    <property type="molecule type" value="Genomic_DNA"/>
</dbReference>
<dbReference type="AlphaFoldDB" id="A0A8J5VRM3"/>
<feature type="coiled-coil region" evidence="6">
    <location>
        <begin position="247"/>
        <end position="303"/>
    </location>
</feature>
<proteinExistence type="inferred from homology"/>
<keyword evidence="2" id="KW-0132">Cell division</keyword>
<comment type="caution">
    <text evidence="11">The sequence shown here is derived from an EMBL/GenBank/DDBJ whole genome shotgun (WGS) entry which is preliminary data.</text>
</comment>
<evidence type="ECO:0000256" key="1">
    <source>
        <dbReference type="ARBA" id="ARBA00006955"/>
    </source>
</evidence>
<feature type="compositionally biased region" description="Low complexity" evidence="7">
    <location>
        <begin position="35"/>
        <end position="46"/>
    </location>
</feature>
<dbReference type="GO" id="GO:0007015">
    <property type="term" value="P:actin filament organization"/>
    <property type="evidence" value="ECO:0007669"/>
    <property type="project" value="InterPro"/>
</dbReference>
<dbReference type="SMART" id="SM01332">
    <property type="entry name" value="Cyclin_C"/>
    <property type="match status" value="1"/>
</dbReference>
<evidence type="ECO:0000256" key="5">
    <source>
        <dbReference type="RuleBase" id="RU000383"/>
    </source>
</evidence>